<dbReference type="RefSeq" id="WP_175507533.1">
    <property type="nucleotide sequence ID" value="NZ_FOLB01000002.1"/>
</dbReference>
<dbReference type="InterPro" id="IPR025101">
    <property type="entry name" value="DUF4012"/>
</dbReference>
<evidence type="ECO:0000313" key="2">
    <source>
        <dbReference type="Proteomes" id="UP000198832"/>
    </source>
</evidence>
<reference evidence="1 2" key="1">
    <citation type="submission" date="2016-10" db="EMBL/GenBank/DDBJ databases">
        <authorList>
            <person name="de Groot N.N."/>
        </authorList>
    </citation>
    <scope>NUCLEOTIDE SEQUENCE [LARGE SCALE GENOMIC DNA]</scope>
    <source>
        <strain evidence="1 2">CGMCC 1.7056</strain>
    </source>
</reference>
<organism evidence="1 2">
    <name type="scientific">Nocardioides terrae</name>
    <dbReference type="NCBI Taxonomy" id="574651"/>
    <lineage>
        <taxon>Bacteria</taxon>
        <taxon>Bacillati</taxon>
        <taxon>Actinomycetota</taxon>
        <taxon>Actinomycetes</taxon>
        <taxon>Propionibacteriales</taxon>
        <taxon>Nocardioidaceae</taxon>
        <taxon>Nocardioides</taxon>
    </lineage>
</organism>
<gene>
    <name evidence="1" type="ORF">SAMN04487968_102128</name>
</gene>
<dbReference type="AlphaFoldDB" id="A0A1I1EKZ4"/>
<accession>A0A1I1EKZ4</accession>
<sequence>MRLQHPWRLLAGVIAVLLLAVGAYAGWLLWSTARSLSSAADDARSLRVAIEAGDDRAIDAAFANLSDKASTAKDSTDSPVWSLMTHVPGFGDDARGVRIVSRAAAGLTSGGLADLAHQAGDLDALLPAKGGIDLATVQHLQKPVADGHAALARADEQLSAENPSGFVESLRLKYRDLHRQVRDAADALDVADKAMRVLPTMLGAEGERHYLLVMQNNAEIRATGGLPGAVSLVTAKNGKLTMTKQVPGGALGEADEPVLPLSKEETDLFGEQLGTYFVDANFTPDFPRTAALMKARWEHVEGGNVDGVISIDPVALSYLLRATGPVTAAGVAITADNAVDELLHDVYVDIPEPSDQDVFFRQVAAAVFAKLTAGGGDRSQLLSALRQGANEHRLLVHDFHPAAQTVFAGTAVAGELSPANDKAPQVGIYFNDSTGAKMSYYLRYDVQVTSTSCKDGVQSFAGKLTVKSTAPADAASLPDYVTGGGQFGIDAGNQIVNVQIYGPQGGSVGPIRTNGKNDDAQQVGTLSGRPLRQIWLLLEPGKSADVDWAMRSGPAQTSTAQISMTPSVEVITRTVEAGSAC</sequence>
<evidence type="ECO:0008006" key="3">
    <source>
        <dbReference type="Google" id="ProtNLM"/>
    </source>
</evidence>
<dbReference type="EMBL" id="FOLB01000002">
    <property type="protein sequence ID" value="SFB87839.1"/>
    <property type="molecule type" value="Genomic_DNA"/>
</dbReference>
<keyword evidence="2" id="KW-1185">Reference proteome</keyword>
<dbReference type="Proteomes" id="UP000198832">
    <property type="component" value="Unassembled WGS sequence"/>
</dbReference>
<dbReference type="STRING" id="574651.SAMN04487968_102128"/>
<evidence type="ECO:0000313" key="1">
    <source>
        <dbReference type="EMBL" id="SFB87839.1"/>
    </source>
</evidence>
<dbReference type="Pfam" id="PF13196">
    <property type="entry name" value="DUF4012"/>
    <property type="match status" value="1"/>
</dbReference>
<proteinExistence type="predicted"/>
<name>A0A1I1EKZ4_9ACTN</name>
<protein>
    <recommendedName>
        <fullName evidence="3">DUF4012 domain-containing protein</fullName>
    </recommendedName>
</protein>